<evidence type="ECO:0000313" key="2">
    <source>
        <dbReference type="Proteomes" id="UP001172159"/>
    </source>
</evidence>
<accession>A0AA40ESP8</accession>
<dbReference type="Proteomes" id="UP001172159">
    <property type="component" value="Unassembled WGS sequence"/>
</dbReference>
<evidence type="ECO:0000313" key="1">
    <source>
        <dbReference type="EMBL" id="KAK0744695.1"/>
    </source>
</evidence>
<gene>
    <name evidence="1" type="ORF">B0T21DRAFT_91432</name>
</gene>
<protein>
    <submittedName>
        <fullName evidence="1">Uncharacterized protein</fullName>
    </submittedName>
</protein>
<reference evidence="1" key="1">
    <citation type="submission" date="2023-06" db="EMBL/GenBank/DDBJ databases">
        <title>Genome-scale phylogeny and comparative genomics of the fungal order Sordariales.</title>
        <authorList>
            <consortium name="Lawrence Berkeley National Laboratory"/>
            <person name="Hensen N."/>
            <person name="Bonometti L."/>
            <person name="Westerberg I."/>
            <person name="Brannstrom I.O."/>
            <person name="Guillou S."/>
            <person name="Cros-Aarteil S."/>
            <person name="Calhoun S."/>
            <person name="Haridas S."/>
            <person name="Kuo A."/>
            <person name="Mondo S."/>
            <person name="Pangilinan J."/>
            <person name="Riley R."/>
            <person name="Labutti K."/>
            <person name="Andreopoulos B."/>
            <person name="Lipzen A."/>
            <person name="Chen C."/>
            <person name="Yanf M."/>
            <person name="Daum C."/>
            <person name="Ng V."/>
            <person name="Clum A."/>
            <person name="Steindorff A."/>
            <person name="Ohm R."/>
            <person name="Martin F."/>
            <person name="Silar P."/>
            <person name="Natvig D."/>
            <person name="Lalanne C."/>
            <person name="Gautier V."/>
            <person name="Ament-Velasquez S.L."/>
            <person name="Kruys A."/>
            <person name="Hutchinson M.I."/>
            <person name="Powell A.J."/>
            <person name="Barry K."/>
            <person name="Miller A.N."/>
            <person name="Grigoriev I.V."/>
            <person name="Debuchy R."/>
            <person name="Gladieux P."/>
            <person name="Thoren M.H."/>
            <person name="Johannesson H."/>
        </authorList>
    </citation>
    <scope>NUCLEOTIDE SEQUENCE</scope>
    <source>
        <strain evidence="1">CBS 540.89</strain>
    </source>
</reference>
<dbReference type="EMBL" id="JAUKTV010000002">
    <property type="protein sequence ID" value="KAK0744695.1"/>
    <property type="molecule type" value="Genomic_DNA"/>
</dbReference>
<keyword evidence="2" id="KW-1185">Reference proteome</keyword>
<dbReference type="Pfam" id="PF20174">
    <property type="entry name" value="DUF6540"/>
    <property type="match status" value="1"/>
</dbReference>
<name>A0AA40ESP8_9PEZI</name>
<organism evidence="1 2">
    <name type="scientific">Apiosordaria backusii</name>
    <dbReference type="NCBI Taxonomy" id="314023"/>
    <lineage>
        <taxon>Eukaryota</taxon>
        <taxon>Fungi</taxon>
        <taxon>Dikarya</taxon>
        <taxon>Ascomycota</taxon>
        <taxon>Pezizomycotina</taxon>
        <taxon>Sordariomycetes</taxon>
        <taxon>Sordariomycetidae</taxon>
        <taxon>Sordariales</taxon>
        <taxon>Lasiosphaeriaceae</taxon>
        <taxon>Apiosordaria</taxon>
    </lineage>
</organism>
<dbReference type="InterPro" id="IPR046670">
    <property type="entry name" value="DUF6540"/>
</dbReference>
<proteinExistence type="predicted"/>
<sequence>MTTTVFIAIYQTFDDRDPNHWAIFLHDSAKGDVILQVNDDKHGVGYYVEEPMYNKQPQRSGRHETSIEVGTINSDDYDTAVATIQATPTDNESTTWNCQAWVMEALDSLEEVNMFTWKRGAKERALSRRQHWQ</sequence>
<comment type="caution">
    <text evidence="1">The sequence shown here is derived from an EMBL/GenBank/DDBJ whole genome shotgun (WGS) entry which is preliminary data.</text>
</comment>
<dbReference type="AlphaFoldDB" id="A0AA40ESP8"/>